<dbReference type="AlphaFoldDB" id="A0A0F3QAD8"/>
<proteinExistence type="predicted"/>
<sequence>MRGYQIVMSYATARSVAIQKKIIKNIIKLAFFYFLASSITA</sequence>
<comment type="caution">
    <text evidence="1">The sequence shown here is derived from an EMBL/GenBank/DDBJ whole genome shotgun (WGS) entry which is preliminary data.</text>
</comment>
<gene>
    <name evidence="1" type="ORF">RBEAN4_0093</name>
</gene>
<dbReference type="EMBL" id="LAOI01000001">
    <property type="protein sequence ID" value="KJV89126.1"/>
    <property type="molecule type" value="Genomic_DNA"/>
</dbReference>
<organism evidence="1 2">
    <name type="scientific">Rickettsia bellii str. RML An4</name>
    <dbReference type="NCBI Taxonomy" id="1359193"/>
    <lineage>
        <taxon>Bacteria</taxon>
        <taxon>Pseudomonadati</taxon>
        <taxon>Pseudomonadota</taxon>
        <taxon>Alphaproteobacteria</taxon>
        <taxon>Rickettsiales</taxon>
        <taxon>Rickettsiaceae</taxon>
        <taxon>Rickettsieae</taxon>
        <taxon>Rickettsia</taxon>
        <taxon>belli group</taxon>
    </lineage>
</organism>
<reference evidence="1 2" key="1">
    <citation type="submission" date="2015-02" db="EMBL/GenBank/DDBJ databases">
        <title>Genome Sequencing of Rickettsiales.</title>
        <authorList>
            <person name="Daugherty S.C."/>
            <person name="Su Q."/>
            <person name="Abolude K."/>
            <person name="Beier-Sexton M."/>
            <person name="Carlyon J.A."/>
            <person name="Carter R."/>
            <person name="Day N.P."/>
            <person name="Dumler S.J."/>
            <person name="Dyachenko V."/>
            <person name="Godinez A."/>
            <person name="Kurtti T.J."/>
            <person name="Lichay M."/>
            <person name="Mullins K.E."/>
            <person name="Ott S."/>
            <person name="Pappas-Brown V."/>
            <person name="Paris D.H."/>
            <person name="Patel P."/>
            <person name="Richards A.L."/>
            <person name="Sadzewicz L."/>
            <person name="Sears K."/>
            <person name="Seidman D."/>
            <person name="Sengamalay N."/>
            <person name="Stenos J."/>
            <person name="Tallon L.J."/>
            <person name="Vincent G."/>
            <person name="Fraser C.M."/>
            <person name="Munderloh U."/>
            <person name="Dunning-Hotopp J.C."/>
        </authorList>
    </citation>
    <scope>NUCLEOTIDE SEQUENCE [LARGE SCALE GENOMIC DNA]</scope>
    <source>
        <strain evidence="1 2">RML An4</strain>
    </source>
</reference>
<dbReference type="PATRIC" id="fig|1359193.3.peg.89"/>
<protein>
    <submittedName>
        <fullName evidence="1">Uncharacterized protein</fullName>
    </submittedName>
</protein>
<evidence type="ECO:0000313" key="1">
    <source>
        <dbReference type="EMBL" id="KJV89126.1"/>
    </source>
</evidence>
<keyword evidence="2" id="KW-1185">Reference proteome</keyword>
<accession>A0A0F3QAD8</accession>
<dbReference type="Proteomes" id="UP000033661">
    <property type="component" value="Unassembled WGS sequence"/>
</dbReference>
<evidence type="ECO:0000313" key="2">
    <source>
        <dbReference type="Proteomes" id="UP000033661"/>
    </source>
</evidence>
<name>A0A0F3QAD8_RICBE</name>